<keyword evidence="1" id="KW-0560">Oxidoreductase</keyword>
<evidence type="ECO:0000313" key="1">
    <source>
        <dbReference type="EMBL" id="MQY15204.1"/>
    </source>
</evidence>
<reference evidence="1 2" key="1">
    <citation type="submission" date="2019-10" db="EMBL/GenBank/DDBJ databases">
        <title>Streptomyces smaragdinus sp. nov. and Streptomyces fabii sp. nov., isolated from the gut of fungus growing-termite Macrotermes natalensis.</title>
        <authorList>
            <person name="Schwitalla J."/>
            <person name="Benndorf R."/>
            <person name="Martin K."/>
            <person name="De Beer W."/>
            <person name="Kaster A.-K."/>
            <person name="Vollmers J."/>
            <person name="Poulsen M."/>
            <person name="Beemelmanns C."/>
        </authorList>
    </citation>
    <scope>NUCLEOTIDE SEQUENCE [LARGE SCALE GENOMIC DNA]</scope>
    <source>
        <strain evidence="1 2">RB5</strain>
    </source>
</reference>
<accession>A0A7K0CR22</accession>
<evidence type="ECO:0000313" key="2">
    <source>
        <dbReference type="Proteomes" id="UP000466345"/>
    </source>
</evidence>
<dbReference type="NCBIfam" id="TIGR03944">
    <property type="entry name" value="dehyd_SbnB_fam"/>
    <property type="match status" value="1"/>
</dbReference>
<dbReference type="RefSeq" id="WP_153456039.1">
    <property type="nucleotide sequence ID" value="NZ_WEGJ01000030.1"/>
</dbReference>
<organism evidence="1 2">
    <name type="scientific">Streptomyces smaragdinus</name>
    <dbReference type="NCBI Taxonomy" id="2585196"/>
    <lineage>
        <taxon>Bacteria</taxon>
        <taxon>Bacillati</taxon>
        <taxon>Actinomycetota</taxon>
        <taxon>Actinomycetes</taxon>
        <taxon>Kitasatosporales</taxon>
        <taxon>Streptomycetaceae</taxon>
        <taxon>Streptomyces</taxon>
    </lineage>
</organism>
<sequence length="335" mass="35608">MYEFSVIGGKTAREIISASRQTVVDVVRDTYLAHHKGDTVNPDSYFLRFPDKPDARIIALPAHLGGGTDVAGIKWISSFPANIRRGIPRASAALLLNDYETGYPFACLEASQISAARTAASAVLAAEQLTGGRTAGKMTVVGAGIIARNILEFFKARDWTVSSLTVHDMNEEYGSALAAHATTALGYPAGTEADLDKALDGADVVVLATTAAEPYITDPGAFVPGQVVLNISLRDIGPELIEGAYNILDDVEHCMKANTSPHLAEQKYGDRHFVTGTLAQFIEGEVSTGSDKPVIFSPFGLGVLDLAVGLHVFHAARESGAAVEVADFFGETTRW</sequence>
<dbReference type="InterPro" id="IPR023866">
    <property type="entry name" value="SbnB"/>
</dbReference>
<dbReference type="GO" id="GO:0019290">
    <property type="term" value="P:siderophore biosynthetic process"/>
    <property type="evidence" value="ECO:0007669"/>
    <property type="project" value="InterPro"/>
</dbReference>
<dbReference type="EMBL" id="WEGJ01000030">
    <property type="protein sequence ID" value="MQY15204.1"/>
    <property type="molecule type" value="Genomic_DNA"/>
</dbReference>
<keyword evidence="2" id="KW-1185">Reference proteome</keyword>
<dbReference type="Gene3D" id="3.40.50.720">
    <property type="entry name" value="NAD(P)-binding Rossmann-like Domain"/>
    <property type="match status" value="1"/>
</dbReference>
<dbReference type="SUPFAM" id="SSF51735">
    <property type="entry name" value="NAD(P)-binding Rossmann-fold domains"/>
    <property type="match status" value="1"/>
</dbReference>
<dbReference type="GO" id="GO:0005737">
    <property type="term" value="C:cytoplasm"/>
    <property type="evidence" value="ECO:0007669"/>
    <property type="project" value="TreeGrafter"/>
</dbReference>
<dbReference type="Proteomes" id="UP000466345">
    <property type="component" value="Unassembled WGS sequence"/>
</dbReference>
<protein>
    <submittedName>
        <fullName evidence="1">Delta(1)-pyrroline-2-carboxylate reductase</fullName>
        <ecNumber evidence="1">1.5.1.49</ecNumber>
    </submittedName>
</protein>
<dbReference type="InterPro" id="IPR023401">
    <property type="entry name" value="ODC_N"/>
</dbReference>
<proteinExistence type="predicted"/>
<dbReference type="Gene3D" id="3.30.1780.10">
    <property type="entry name" value="ornithine cyclodeaminase, domain 1"/>
    <property type="match status" value="1"/>
</dbReference>
<dbReference type="GO" id="GO:0016639">
    <property type="term" value="F:oxidoreductase activity, acting on the CH-NH2 group of donors, NAD or NADP as acceptor"/>
    <property type="evidence" value="ECO:0007669"/>
    <property type="project" value="InterPro"/>
</dbReference>
<dbReference type="InterPro" id="IPR036291">
    <property type="entry name" value="NAD(P)-bd_dom_sf"/>
</dbReference>
<dbReference type="PANTHER" id="PTHR13812">
    <property type="entry name" value="KETIMINE REDUCTASE MU-CRYSTALLIN"/>
    <property type="match status" value="1"/>
</dbReference>
<dbReference type="InterPro" id="IPR003462">
    <property type="entry name" value="ODC_Mu_crystall"/>
</dbReference>
<dbReference type="PIRSF" id="PIRSF001439">
    <property type="entry name" value="CryM"/>
    <property type="match status" value="1"/>
</dbReference>
<dbReference type="PANTHER" id="PTHR13812:SF19">
    <property type="entry name" value="KETIMINE REDUCTASE MU-CRYSTALLIN"/>
    <property type="match status" value="1"/>
</dbReference>
<dbReference type="OrthoDB" id="3396397at2"/>
<dbReference type="Pfam" id="PF02423">
    <property type="entry name" value="OCD_Mu_crystall"/>
    <property type="match status" value="1"/>
</dbReference>
<gene>
    <name evidence="1" type="primary">arcB</name>
    <name evidence="1" type="ORF">SRB5_53830</name>
</gene>
<name>A0A7K0CR22_9ACTN</name>
<dbReference type="AlphaFoldDB" id="A0A7K0CR22"/>
<comment type="caution">
    <text evidence="1">The sequence shown here is derived from an EMBL/GenBank/DDBJ whole genome shotgun (WGS) entry which is preliminary data.</text>
</comment>
<dbReference type="EC" id="1.5.1.49" evidence="1"/>